<dbReference type="EMBL" id="CP000023">
    <property type="protein sequence ID" value="AAV60998.1"/>
    <property type="molecule type" value="Genomic_DNA"/>
</dbReference>
<dbReference type="Proteomes" id="UP000001170">
    <property type="component" value="Chromosome"/>
</dbReference>
<reference evidence="1 2" key="1">
    <citation type="journal article" date="2004" name="Nat. Biotechnol.">
        <title>Complete sequence and comparative genome analysis of the dairy bacterium Streptococcus thermophilus.</title>
        <authorList>
            <person name="Bolotin A."/>
            <person name="Quinquis B."/>
            <person name="Renault P."/>
            <person name="Sorokin A."/>
            <person name="Ehrlich S.D."/>
            <person name="Kulakauskas S."/>
            <person name="Lapidus A."/>
            <person name="Goltsman E."/>
            <person name="Mazur M."/>
            <person name="Pusch G.D."/>
            <person name="Fonstein M."/>
            <person name="Overbeek R."/>
            <person name="Kyprides N."/>
            <person name="Purnelle B."/>
            <person name="Prozzi D."/>
            <person name="Ngui K."/>
            <person name="Masuy D."/>
            <person name="Hancy F."/>
            <person name="Burteau S."/>
            <person name="Boutry M."/>
            <person name="Delcour J."/>
            <person name="Goffeau A."/>
            <person name="Hols P."/>
        </authorList>
    </citation>
    <scope>NUCLEOTIDE SEQUENCE [LARGE SCALE GENOMIC DNA]</scope>
    <source>
        <strain evidence="2">ATCC BAA-250 / LMG 18311</strain>
    </source>
</reference>
<protein>
    <submittedName>
        <fullName evidence="1">Uncharacterized protein</fullName>
    </submittedName>
</protein>
<organism evidence="1 2">
    <name type="scientific">Streptococcus thermophilus (strain ATCC BAA-250 / LMG 18311)</name>
    <dbReference type="NCBI Taxonomy" id="264199"/>
    <lineage>
        <taxon>Bacteria</taxon>
        <taxon>Bacillati</taxon>
        <taxon>Bacillota</taxon>
        <taxon>Bacilli</taxon>
        <taxon>Lactobacillales</taxon>
        <taxon>Streptococcaceae</taxon>
        <taxon>Streptococcus</taxon>
    </lineage>
</organism>
<name>Q5M3L7_STRT2</name>
<accession>Q5M3L7</accession>
<dbReference type="HOGENOM" id="CLU_2774334_0_0_9"/>
<dbReference type="AlphaFoldDB" id="Q5M3L7"/>
<dbReference type="STRING" id="264199.stu1383"/>
<sequence length="72" mass="8113">MGGVIVSLGKWGWNKYKTHKELKAEEKNEIKTIKETSAKDYAENPLNEADKDDEIVDVIIDEDGSIITVDFS</sequence>
<gene>
    <name evidence="1" type="ordered locus">stu1383</name>
</gene>
<evidence type="ECO:0000313" key="2">
    <source>
        <dbReference type="Proteomes" id="UP000001170"/>
    </source>
</evidence>
<keyword evidence="2" id="KW-1185">Reference proteome</keyword>
<dbReference type="PATRIC" id="fig|264199.4.peg.1357"/>
<dbReference type="KEGG" id="stl:stu1383"/>
<evidence type="ECO:0000313" key="1">
    <source>
        <dbReference type="EMBL" id="AAV60998.1"/>
    </source>
</evidence>
<proteinExistence type="predicted"/>